<dbReference type="RefSeq" id="WP_209140195.1">
    <property type="nucleotide sequence ID" value="NZ_JAGHKO010000004.1"/>
</dbReference>
<gene>
    <name evidence="1" type="ORF">J7I42_17800</name>
</gene>
<dbReference type="EMBL" id="JAGHKO010000004">
    <property type="protein sequence ID" value="MBO9202144.1"/>
    <property type="molecule type" value="Genomic_DNA"/>
</dbReference>
<evidence type="ECO:0000313" key="1">
    <source>
        <dbReference type="EMBL" id="MBO9202144.1"/>
    </source>
</evidence>
<organism evidence="1 2">
    <name type="scientific">Niastella soli</name>
    <dbReference type="NCBI Taxonomy" id="2821487"/>
    <lineage>
        <taxon>Bacteria</taxon>
        <taxon>Pseudomonadati</taxon>
        <taxon>Bacteroidota</taxon>
        <taxon>Chitinophagia</taxon>
        <taxon>Chitinophagales</taxon>
        <taxon>Chitinophagaceae</taxon>
        <taxon>Niastella</taxon>
    </lineage>
</organism>
<proteinExistence type="predicted"/>
<accession>A0ABS3YW35</accession>
<reference evidence="1 2" key="1">
    <citation type="submission" date="2021-03" db="EMBL/GenBank/DDBJ databases">
        <title>Assistant Professor.</title>
        <authorList>
            <person name="Huq M.A."/>
        </authorList>
    </citation>
    <scope>NUCLEOTIDE SEQUENCE [LARGE SCALE GENOMIC DNA]</scope>
    <source>
        <strain evidence="1 2">MAH-29</strain>
    </source>
</reference>
<sequence>MGYLCALPFFLFIFRRTMPATKTIFAFFMLTSLPGVRCSNTNTPPLGSGPGLYYILEKESSRSNKLVIARQCDLHTYLTYNDTMVEIGYHVAVVNRFKIDHITQQGRERTIFCKGEYPGPGYLDTTVTMDLHLKAVDSKSLQTVMRYSDLAGYLKTDTFFITPASFIDKFKVVDWECEKKVKE</sequence>
<protein>
    <submittedName>
        <fullName evidence="1">Uncharacterized protein</fullName>
    </submittedName>
</protein>
<evidence type="ECO:0000313" key="2">
    <source>
        <dbReference type="Proteomes" id="UP000677244"/>
    </source>
</evidence>
<name>A0ABS3YW35_9BACT</name>
<dbReference type="Proteomes" id="UP000677244">
    <property type="component" value="Unassembled WGS sequence"/>
</dbReference>
<keyword evidence="2" id="KW-1185">Reference proteome</keyword>
<comment type="caution">
    <text evidence="1">The sequence shown here is derived from an EMBL/GenBank/DDBJ whole genome shotgun (WGS) entry which is preliminary data.</text>
</comment>